<feature type="region of interest" description="Disordered" evidence="8">
    <location>
        <begin position="118"/>
        <end position="167"/>
    </location>
</feature>
<feature type="domain" description="Rhodanese" evidence="9">
    <location>
        <begin position="474"/>
        <end position="594"/>
    </location>
</feature>
<keyword evidence="7" id="KW-0067">ATP-binding</keyword>
<dbReference type="InterPro" id="IPR035985">
    <property type="entry name" value="Ubiquitin-activating_enz"/>
</dbReference>
<proteinExistence type="predicted"/>
<dbReference type="Gene3D" id="3.40.250.10">
    <property type="entry name" value="Rhodanese-like domain"/>
    <property type="match status" value="1"/>
</dbReference>
<keyword evidence="4" id="KW-0548">Nucleotidyltransferase</keyword>
<dbReference type="eggNOG" id="KOG2017">
    <property type="taxonomic scope" value="Eukaryota"/>
</dbReference>
<evidence type="ECO:0000313" key="10">
    <source>
        <dbReference type="EMBL" id="EST05460.1"/>
    </source>
</evidence>
<dbReference type="Pfam" id="PF00581">
    <property type="entry name" value="Rhodanese"/>
    <property type="match status" value="1"/>
</dbReference>
<dbReference type="PANTHER" id="PTHR10953">
    <property type="entry name" value="UBIQUITIN-ACTIVATING ENZYME E1"/>
    <property type="match status" value="1"/>
</dbReference>
<dbReference type="HOGENOM" id="CLU_013325_1_2_1"/>
<dbReference type="EMBL" id="KI545891">
    <property type="protein sequence ID" value="EST05460.1"/>
    <property type="molecule type" value="Genomic_DNA"/>
</dbReference>
<protein>
    <recommendedName>
        <fullName evidence="9">Rhodanese domain-containing protein</fullName>
    </recommendedName>
</protein>
<dbReference type="InterPro" id="IPR000594">
    <property type="entry name" value="ThiF_NAD_FAD-bd"/>
</dbReference>
<dbReference type="InterPro" id="IPR001763">
    <property type="entry name" value="Rhodanese-like_dom"/>
</dbReference>
<evidence type="ECO:0000256" key="3">
    <source>
        <dbReference type="ARBA" id="ARBA00022694"/>
    </source>
</evidence>
<dbReference type="CDD" id="cd00757">
    <property type="entry name" value="ThiF_MoeB_HesA_family"/>
    <property type="match status" value="1"/>
</dbReference>
<evidence type="ECO:0000259" key="9">
    <source>
        <dbReference type="PROSITE" id="PS50206"/>
    </source>
</evidence>
<keyword evidence="3" id="KW-0819">tRNA processing</keyword>
<evidence type="ECO:0000256" key="2">
    <source>
        <dbReference type="ARBA" id="ARBA00022679"/>
    </source>
</evidence>
<dbReference type="FunFam" id="3.40.50.720:FF:000033">
    <property type="entry name" value="Adenylyltransferase and sulfurtransferase MOCS3"/>
    <property type="match status" value="1"/>
</dbReference>
<organism evidence="10 11">
    <name type="scientific">Kalmanozyma brasiliensis (strain GHG001)</name>
    <name type="common">Yeast</name>
    <name type="synonym">Pseudozyma brasiliensis</name>
    <dbReference type="NCBI Taxonomy" id="1365824"/>
    <lineage>
        <taxon>Eukaryota</taxon>
        <taxon>Fungi</taxon>
        <taxon>Dikarya</taxon>
        <taxon>Basidiomycota</taxon>
        <taxon>Ustilaginomycotina</taxon>
        <taxon>Ustilaginomycetes</taxon>
        <taxon>Ustilaginales</taxon>
        <taxon>Ustilaginaceae</taxon>
        <taxon>Kalmanozyma</taxon>
    </lineage>
</organism>
<dbReference type="GO" id="GO:0042292">
    <property type="term" value="F:URM1 activating enzyme activity"/>
    <property type="evidence" value="ECO:0007669"/>
    <property type="project" value="TreeGrafter"/>
</dbReference>
<dbReference type="PANTHER" id="PTHR10953:SF102">
    <property type="entry name" value="ADENYLYLTRANSFERASE AND SULFURTRANSFERASE MOCS3"/>
    <property type="match status" value="1"/>
</dbReference>
<dbReference type="OrthoDB" id="10261062at2759"/>
<dbReference type="AlphaFoldDB" id="V5EKL3"/>
<sequence length="596" mass="63705">MAKGWYERSELPQSLNSALANVQRTVAAAANAYGSAKVENANLVQGVSKTTTANKAIGSALTACIEVLEQSWLDRSRISGKQSQEDLDQSDLNTLMSFTALKHIRDVLEGTATEFDPATLPAPIVKPTAPSSEVAKVEQVPQQSSIQQPPSYKPDAIRDVPPKNGPSLPMSLPEYARYGRQMILPDFGLPGQLRLRASKVLVVGAGGLGCPAIQYLAAAGVGQISILDHDVVEPSNLARQILHSDATVGQPKANSAADAARRINPYITAIPLVEAISAHNARQHMRGQDLVLDCTDNPLTRYLISDAAVLEGVQVVSGAAQGYDGQLVVLHKRIKAEFAAPKARGDGEARGPCYRCLFPQAPRPDEVTNCEDGGVLGGVTGLVGTMQALEAVKILARIGEDTPPMLTLLSPLTGMPFRCVKIRPRRVASCRACGDPAQVAEPMIRDLESEDYVSFCGLTPTPAEKEGPRTQAAAMQPALIVDVRPEIEFGIAKLDGSINVPIQTLLRNPAQAWKRIHEAQPAAGVKEVLVVCKKGNDSRVAVRELLRVKAEGEAAPVDPLQEAKGARGEVRPVKISDLVGGLRAYSRERDPGFPVY</sequence>
<dbReference type="OMA" id="DCCVLMN"/>
<evidence type="ECO:0000256" key="8">
    <source>
        <dbReference type="SAM" id="MobiDB-lite"/>
    </source>
</evidence>
<evidence type="ECO:0000313" key="11">
    <source>
        <dbReference type="Proteomes" id="UP000019377"/>
    </source>
</evidence>
<evidence type="ECO:0000256" key="4">
    <source>
        <dbReference type="ARBA" id="ARBA00022695"/>
    </source>
</evidence>
<evidence type="ECO:0000256" key="1">
    <source>
        <dbReference type="ARBA" id="ARBA00004514"/>
    </source>
</evidence>
<dbReference type="GO" id="GO:0016779">
    <property type="term" value="F:nucleotidyltransferase activity"/>
    <property type="evidence" value="ECO:0007669"/>
    <property type="project" value="UniProtKB-KW"/>
</dbReference>
<evidence type="ECO:0000256" key="7">
    <source>
        <dbReference type="ARBA" id="ARBA00022840"/>
    </source>
</evidence>
<dbReference type="PROSITE" id="PS50206">
    <property type="entry name" value="RHODANESE_3"/>
    <property type="match status" value="1"/>
</dbReference>
<dbReference type="GO" id="GO:0005829">
    <property type="term" value="C:cytosol"/>
    <property type="evidence" value="ECO:0007669"/>
    <property type="project" value="UniProtKB-SubCell"/>
</dbReference>
<dbReference type="Proteomes" id="UP000019377">
    <property type="component" value="Unassembled WGS sequence"/>
</dbReference>
<dbReference type="SMART" id="SM00450">
    <property type="entry name" value="RHOD"/>
    <property type="match status" value="1"/>
</dbReference>
<dbReference type="GO" id="GO:0004792">
    <property type="term" value="F:thiosulfate-cyanide sulfurtransferase activity"/>
    <property type="evidence" value="ECO:0007669"/>
    <property type="project" value="TreeGrafter"/>
</dbReference>
<dbReference type="InterPro" id="IPR036873">
    <property type="entry name" value="Rhodanese-like_dom_sf"/>
</dbReference>
<evidence type="ECO:0000256" key="6">
    <source>
        <dbReference type="ARBA" id="ARBA00022786"/>
    </source>
</evidence>
<reference evidence="11" key="1">
    <citation type="journal article" date="2013" name="Genome Announc.">
        <title>Draft genome sequence of Pseudozyma brasiliensis sp. nov. strain GHG001, a high producer of endo-1,4-xylanase isolated from an insect pest of sugarcane.</title>
        <authorList>
            <person name="Oliveira J.V.D.C."/>
            <person name="dos Santos R.A.C."/>
            <person name="Borges T.A."/>
            <person name="Riano-Pachon D.M."/>
            <person name="Goldman G.H."/>
        </authorList>
    </citation>
    <scope>NUCLEOTIDE SEQUENCE [LARGE SCALE GENOMIC DNA]</scope>
    <source>
        <strain evidence="11">GHG001</strain>
    </source>
</reference>
<dbReference type="InterPro" id="IPR045886">
    <property type="entry name" value="ThiF/MoeB/HesA"/>
</dbReference>
<evidence type="ECO:0000256" key="5">
    <source>
        <dbReference type="ARBA" id="ARBA00022741"/>
    </source>
</evidence>
<keyword evidence="5" id="KW-0547">Nucleotide-binding</keyword>
<gene>
    <name evidence="10" type="ORF">PSEUBRA_SCAF5g02315</name>
</gene>
<feature type="compositionally biased region" description="Low complexity" evidence="8">
    <location>
        <begin position="139"/>
        <end position="150"/>
    </location>
</feature>
<dbReference type="STRING" id="1365824.V5EKL3"/>
<name>V5EKL3_KALBG</name>
<dbReference type="Pfam" id="PF00899">
    <property type="entry name" value="ThiF"/>
    <property type="match status" value="1"/>
</dbReference>
<dbReference type="GO" id="GO:0002143">
    <property type="term" value="P:tRNA wobble position uridine thiolation"/>
    <property type="evidence" value="ECO:0007669"/>
    <property type="project" value="TreeGrafter"/>
</dbReference>
<keyword evidence="6" id="KW-0833">Ubl conjugation pathway</keyword>
<comment type="subcellular location">
    <subcellularLocation>
        <location evidence="1">Cytoplasm</location>
        <location evidence="1">Cytosol</location>
    </subcellularLocation>
</comment>
<keyword evidence="2" id="KW-0808">Transferase</keyword>
<keyword evidence="11" id="KW-1185">Reference proteome</keyword>
<accession>V5EKL3</accession>
<dbReference type="GO" id="GO:0005524">
    <property type="term" value="F:ATP binding"/>
    <property type="evidence" value="ECO:0007669"/>
    <property type="project" value="UniProtKB-KW"/>
</dbReference>
<dbReference type="Gene3D" id="3.40.50.720">
    <property type="entry name" value="NAD(P)-binding Rossmann-like Domain"/>
    <property type="match status" value="1"/>
</dbReference>
<dbReference type="GO" id="GO:0032447">
    <property type="term" value="P:protein urmylation"/>
    <property type="evidence" value="ECO:0007669"/>
    <property type="project" value="TreeGrafter"/>
</dbReference>
<dbReference type="SUPFAM" id="SSF69572">
    <property type="entry name" value="Activating enzymes of the ubiquitin-like proteins"/>
    <property type="match status" value="1"/>
</dbReference>